<dbReference type="Gene3D" id="1.10.1200.270">
    <property type="entry name" value="Methyltransferase, alpha-helical capping domain"/>
    <property type="match status" value="1"/>
</dbReference>
<comment type="similarity">
    <text evidence="3">Belongs to the methyltransferase superfamily. Type-7 methyltransferase family.</text>
</comment>
<protein>
    <submittedName>
        <fullName evidence="8">OLC1v1033267C1</fullName>
    </submittedName>
</protein>
<comment type="pathway">
    <text evidence="2">Alkaloid biosynthesis.</text>
</comment>
<keyword evidence="5" id="KW-0808">Transferase</keyword>
<proteinExistence type="inferred from homology"/>
<gene>
    <name evidence="8" type="ORF">OLC1_LOCUS7602</name>
</gene>
<reference evidence="8" key="1">
    <citation type="submission" date="2023-03" db="EMBL/GenBank/DDBJ databases">
        <authorList>
            <person name="Julca I."/>
        </authorList>
    </citation>
    <scope>NUCLEOTIDE SEQUENCE</scope>
</reference>
<comment type="cofactor">
    <cofactor evidence="1">
        <name>Mg(2+)</name>
        <dbReference type="ChEBI" id="CHEBI:18420"/>
    </cofactor>
</comment>
<evidence type="ECO:0000256" key="2">
    <source>
        <dbReference type="ARBA" id="ARBA00004913"/>
    </source>
</evidence>
<dbReference type="Pfam" id="PF03492">
    <property type="entry name" value="Methyltransf_7"/>
    <property type="match status" value="1"/>
</dbReference>
<dbReference type="AlphaFoldDB" id="A0AAV1CQW2"/>
<keyword evidence="6" id="KW-0479">Metal-binding</keyword>
<evidence type="ECO:0000256" key="6">
    <source>
        <dbReference type="ARBA" id="ARBA00022723"/>
    </source>
</evidence>
<dbReference type="InterPro" id="IPR005299">
    <property type="entry name" value="MeTrfase_7"/>
</dbReference>
<evidence type="ECO:0000313" key="8">
    <source>
        <dbReference type="EMBL" id="CAI9096988.1"/>
    </source>
</evidence>
<keyword evidence="4" id="KW-0489">Methyltransferase</keyword>
<dbReference type="Proteomes" id="UP001161247">
    <property type="component" value="Chromosome 2"/>
</dbReference>
<dbReference type="InterPro" id="IPR029063">
    <property type="entry name" value="SAM-dependent_MTases_sf"/>
</dbReference>
<dbReference type="SUPFAM" id="SSF53335">
    <property type="entry name" value="S-adenosyl-L-methionine-dependent methyltransferases"/>
    <property type="match status" value="1"/>
</dbReference>
<evidence type="ECO:0000256" key="1">
    <source>
        <dbReference type="ARBA" id="ARBA00001946"/>
    </source>
</evidence>
<keyword evidence="9" id="KW-1185">Reference proteome</keyword>
<dbReference type="GO" id="GO:0032259">
    <property type="term" value="P:methylation"/>
    <property type="evidence" value="ECO:0007669"/>
    <property type="project" value="UniProtKB-KW"/>
</dbReference>
<dbReference type="InterPro" id="IPR042086">
    <property type="entry name" value="MeTrfase_capping"/>
</dbReference>
<evidence type="ECO:0000256" key="4">
    <source>
        <dbReference type="ARBA" id="ARBA00022603"/>
    </source>
</evidence>
<dbReference type="GO" id="GO:0046872">
    <property type="term" value="F:metal ion binding"/>
    <property type="evidence" value="ECO:0007669"/>
    <property type="project" value="UniProtKB-KW"/>
</dbReference>
<accession>A0AAV1CQW2</accession>
<organism evidence="8 9">
    <name type="scientific">Oldenlandia corymbosa var. corymbosa</name>
    <dbReference type="NCBI Taxonomy" id="529605"/>
    <lineage>
        <taxon>Eukaryota</taxon>
        <taxon>Viridiplantae</taxon>
        <taxon>Streptophyta</taxon>
        <taxon>Embryophyta</taxon>
        <taxon>Tracheophyta</taxon>
        <taxon>Spermatophyta</taxon>
        <taxon>Magnoliopsida</taxon>
        <taxon>eudicotyledons</taxon>
        <taxon>Gunneridae</taxon>
        <taxon>Pentapetalae</taxon>
        <taxon>asterids</taxon>
        <taxon>lamiids</taxon>
        <taxon>Gentianales</taxon>
        <taxon>Rubiaceae</taxon>
        <taxon>Rubioideae</taxon>
        <taxon>Spermacoceae</taxon>
        <taxon>Hedyotis-Oldenlandia complex</taxon>
        <taxon>Oldenlandia</taxon>
    </lineage>
</organism>
<evidence type="ECO:0000313" key="9">
    <source>
        <dbReference type="Proteomes" id="UP001161247"/>
    </source>
</evidence>
<dbReference type="GO" id="GO:0008168">
    <property type="term" value="F:methyltransferase activity"/>
    <property type="evidence" value="ECO:0007669"/>
    <property type="project" value="UniProtKB-KW"/>
</dbReference>
<keyword evidence="7" id="KW-0460">Magnesium</keyword>
<dbReference type="Gene3D" id="3.40.50.150">
    <property type="entry name" value="Vaccinia Virus protein VP39"/>
    <property type="match status" value="1"/>
</dbReference>
<evidence type="ECO:0000256" key="3">
    <source>
        <dbReference type="ARBA" id="ARBA00007967"/>
    </source>
</evidence>
<evidence type="ECO:0000256" key="7">
    <source>
        <dbReference type="ARBA" id="ARBA00022842"/>
    </source>
</evidence>
<dbReference type="PANTHER" id="PTHR31009">
    <property type="entry name" value="S-ADENOSYL-L-METHIONINE:CARBOXYL METHYLTRANSFERASE FAMILY PROTEIN"/>
    <property type="match status" value="1"/>
</dbReference>
<name>A0AAV1CQW2_OLDCO</name>
<evidence type="ECO:0000256" key="5">
    <source>
        <dbReference type="ARBA" id="ARBA00022679"/>
    </source>
</evidence>
<dbReference type="EMBL" id="OX459119">
    <property type="protein sequence ID" value="CAI9096988.1"/>
    <property type="molecule type" value="Genomic_DNA"/>
</dbReference>
<sequence length="354" mass="39355">MENSGVMKGGDGPDSYFRNSKMQGNAIDQIKSLLIDGIVDSLELQKELQVFSVADLGCSVGPNTFKSVNSIVEAVKRKCGTGVPVPEFHIFFNDLVNNDFNTLFKALPCDRQYMAAGVPGSFYGRLFPKSSINLMNSSFSLHWLRKVPEDVEKRDTPFWNKGRITYARSSAQVVEAFRSQFYNDMKDFLNARSEELAPGGILTILMPCRPQGTSPSESIGIQFPEYLADALADMANEGIISEDVIDSFNLPLYFPSASEMKEIATSCNNHLSIEKLVYHPTPISLANFDKNVNCSHVRAAVEPALCQHFSPQVVDEIFKRYPDKLENFVKTPHFSELLETGGNLFVLLKRSGAP</sequence>